<keyword evidence="7" id="KW-0808">Transferase</keyword>
<evidence type="ECO:0000256" key="31">
    <source>
        <dbReference type="ARBA" id="ARBA00047892"/>
    </source>
</evidence>
<dbReference type="GO" id="GO:0009436">
    <property type="term" value="P:glyoxylate catabolic process"/>
    <property type="evidence" value="ECO:0007669"/>
    <property type="project" value="TreeGrafter"/>
</dbReference>
<evidence type="ECO:0000256" key="15">
    <source>
        <dbReference type="ARBA" id="ARBA00041845"/>
    </source>
</evidence>
<evidence type="ECO:0000256" key="12">
    <source>
        <dbReference type="ARBA" id="ARBA00039130"/>
    </source>
</evidence>
<dbReference type="AlphaFoldDB" id="A0A9D3SE11"/>
<dbReference type="PROSITE" id="PS00600">
    <property type="entry name" value="AA_TRANSFER_CLASS_3"/>
    <property type="match status" value="1"/>
</dbReference>
<comment type="catalytic activity">
    <reaction evidence="18">
        <text>N(omega),N(omega)-dimethyl-L-arginine + pyruvate = 5-(3,3-dimethylguanidino)-2-oxopentanoate + L-alanine</text>
        <dbReference type="Rhea" id="RHEA:77303"/>
        <dbReference type="ChEBI" id="CHEBI:15361"/>
        <dbReference type="ChEBI" id="CHEBI:57972"/>
        <dbReference type="ChEBI" id="CHEBI:58326"/>
        <dbReference type="ChEBI" id="CHEBI:197301"/>
    </reaction>
</comment>
<evidence type="ECO:0000256" key="10">
    <source>
        <dbReference type="ARBA" id="ARBA00023128"/>
    </source>
</evidence>
<comment type="subcellular location">
    <subcellularLocation>
        <location evidence="2">Mitochondrion</location>
    </subcellularLocation>
</comment>
<evidence type="ECO:0000256" key="17">
    <source>
        <dbReference type="ARBA" id="ARBA00042669"/>
    </source>
</evidence>
<comment type="catalytic activity">
    <reaction evidence="23">
        <text>N(omega)-methyl-L-arginine + pyruvate = 5-(3-methylguanidino)-2-oxopentanoate + L-alanine</text>
        <dbReference type="Rhea" id="RHEA:77319"/>
        <dbReference type="ChEBI" id="CHEBI:15361"/>
        <dbReference type="ChEBI" id="CHEBI:57972"/>
        <dbReference type="ChEBI" id="CHEBI:114953"/>
        <dbReference type="ChEBI" id="CHEBI:197314"/>
    </reaction>
</comment>
<comment type="catalytic activity">
    <reaction evidence="35">
        <text>N(omega)-methyl-L-arginine + glyoxylate = 5-(3-methylguanidino)-2-oxopentanoate + glycine</text>
        <dbReference type="Rhea" id="RHEA:77323"/>
        <dbReference type="ChEBI" id="CHEBI:36655"/>
        <dbReference type="ChEBI" id="CHEBI:57305"/>
        <dbReference type="ChEBI" id="CHEBI:114953"/>
        <dbReference type="ChEBI" id="CHEBI:197314"/>
    </reaction>
</comment>
<comment type="catalytic activity">
    <reaction evidence="21">
        <text>N(omega),N(omega)-dimethyl-L-arginine + oxaloacetate = 5-(3,3-dimethylguanidino)-2-oxopentanoate + L-aspartate</text>
        <dbReference type="Rhea" id="RHEA:77343"/>
        <dbReference type="ChEBI" id="CHEBI:16452"/>
        <dbReference type="ChEBI" id="CHEBI:29991"/>
        <dbReference type="ChEBI" id="CHEBI:58326"/>
        <dbReference type="ChEBI" id="CHEBI:197301"/>
    </reaction>
</comment>
<keyword evidence="9" id="KW-0809">Transit peptide</keyword>
<comment type="catalytic activity">
    <reaction evidence="25">
        <text>N(omega),N('omega)-dimethyl-L-arginine + pyruvate = 5-(3,3'-dimethylguanidino)-2-oxopentanoate + L-alanine</text>
        <dbReference type="Rhea" id="RHEA:77307"/>
        <dbReference type="ChEBI" id="CHEBI:15361"/>
        <dbReference type="ChEBI" id="CHEBI:57972"/>
        <dbReference type="ChEBI" id="CHEBI:197308"/>
        <dbReference type="ChEBI" id="CHEBI:197310"/>
    </reaction>
</comment>
<comment type="catalytic activity">
    <reaction evidence="24">
        <text>L-ornithine + pyruvate = 5-amino-2-oxopentanoate + L-alanine</text>
        <dbReference type="Rhea" id="RHEA:77327"/>
        <dbReference type="ChEBI" id="CHEBI:15361"/>
        <dbReference type="ChEBI" id="CHEBI:46911"/>
        <dbReference type="ChEBI" id="CHEBI:57972"/>
        <dbReference type="ChEBI" id="CHEBI:58802"/>
    </reaction>
</comment>
<comment type="catalytic activity">
    <reaction evidence="11">
        <text>glyoxylate + L-alanine = glycine + pyruvate</text>
        <dbReference type="Rhea" id="RHEA:24248"/>
        <dbReference type="ChEBI" id="CHEBI:15361"/>
        <dbReference type="ChEBI" id="CHEBI:36655"/>
        <dbReference type="ChEBI" id="CHEBI:57305"/>
        <dbReference type="ChEBI" id="CHEBI:57972"/>
        <dbReference type="EC" id="2.6.1.44"/>
    </reaction>
    <physiologicalReaction direction="left-to-right" evidence="11">
        <dbReference type="Rhea" id="RHEA:24249"/>
    </physiologicalReaction>
</comment>
<dbReference type="PANTHER" id="PTHR45688:SF3">
    <property type="entry name" value="ALANINE--GLYOXYLATE AMINOTRANSFERASE 2, MITOCHONDRIAL"/>
    <property type="match status" value="1"/>
</dbReference>
<evidence type="ECO:0000256" key="29">
    <source>
        <dbReference type="ARBA" id="ARBA00044257"/>
    </source>
</evidence>
<evidence type="ECO:0000256" key="5">
    <source>
        <dbReference type="ARBA" id="ARBA00013049"/>
    </source>
</evidence>
<dbReference type="InterPro" id="IPR015421">
    <property type="entry name" value="PyrdxlP-dep_Trfase_major"/>
</dbReference>
<organism evidence="39 40">
    <name type="scientific">Hemibagrus wyckioides</name>
    <dbReference type="NCBI Taxonomy" id="337641"/>
    <lineage>
        <taxon>Eukaryota</taxon>
        <taxon>Metazoa</taxon>
        <taxon>Chordata</taxon>
        <taxon>Craniata</taxon>
        <taxon>Vertebrata</taxon>
        <taxon>Euteleostomi</taxon>
        <taxon>Actinopterygii</taxon>
        <taxon>Neopterygii</taxon>
        <taxon>Teleostei</taxon>
        <taxon>Ostariophysi</taxon>
        <taxon>Siluriformes</taxon>
        <taxon>Bagridae</taxon>
        <taxon>Hemibagrus</taxon>
    </lineage>
</organism>
<evidence type="ECO:0000256" key="8">
    <source>
        <dbReference type="ARBA" id="ARBA00022898"/>
    </source>
</evidence>
<evidence type="ECO:0000256" key="7">
    <source>
        <dbReference type="ARBA" id="ARBA00022679"/>
    </source>
</evidence>
<accession>A0A9D3SE11</accession>
<protein>
    <recommendedName>
        <fullName evidence="13">Alanine--glyoxylate aminotransferase 2, mitochondrial</fullName>
        <ecNumber evidence="28">2.6.1.18</ecNumber>
        <ecNumber evidence="12">2.6.1.40</ecNumber>
        <ecNumber evidence="5">2.6.1.44</ecNumber>
    </recommendedName>
    <alternativeName>
        <fullName evidence="14">(R)-3-amino-2-methylpropionate--pyruvate transaminase</fullName>
    </alternativeName>
    <alternativeName>
        <fullName evidence="16">Beta-ALAAT II</fullName>
    </alternativeName>
    <alternativeName>
        <fullName evidence="17">Beta-alanine-pyruvate aminotransferase</fullName>
    </alternativeName>
    <alternativeName>
        <fullName evidence="30">D-3-aminoisobutyrate-pyruvate aminotransferase</fullName>
    </alternativeName>
    <alternativeName>
        <fullName evidence="15">D-AIBAT</fullName>
    </alternativeName>
    <alternativeName>
        <fullName evidence="29">D-beta-aminoisobutyrate-pyruvate aminotransferase</fullName>
    </alternativeName>
</protein>
<keyword evidence="6" id="KW-0032">Aminotransferase</keyword>
<evidence type="ECO:0000256" key="27">
    <source>
        <dbReference type="ARBA" id="ARBA00043826"/>
    </source>
</evidence>
<comment type="catalytic activity">
    <reaction evidence="19">
        <text>(2S)-2-aminobutanoate + glyoxylate = 2-oxobutanoate + glycine</text>
        <dbReference type="Rhea" id="RHEA:77339"/>
        <dbReference type="ChEBI" id="CHEBI:16763"/>
        <dbReference type="ChEBI" id="CHEBI:36655"/>
        <dbReference type="ChEBI" id="CHEBI:57305"/>
        <dbReference type="ChEBI" id="CHEBI:74359"/>
    </reaction>
</comment>
<dbReference type="CDD" id="cd00610">
    <property type="entry name" value="OAT_like"/>
    <property type="match status" value="1"/>
</dbReference>
<dbReference type="OrthoDB" id="10261433at2759"/>
<dbReference type="PANTHER" id="PTHR45688">
    <property type="match status" value="1"/>
</dbReference>
<evidence type="ECO:0000256" key="19">
    <source>
        <dbReference type="ARBA" id="ARBA00043679"/>
    </source>
</evidence>
<evidence type="ECO:0000256" key="28">
    <source>
        <dbReference type="ARBA" id="ARBA00044055"/>
    </source>
</evidence>
<keyword evidence="40" id="KW-1185">Reference proteome</keyword>
<comment type="catalytic activity">
    <reaction evidence="32">
        <text>L-ornithine + glyoxylate = 5-amino-2-oxopentanoate + glycine</text>
        <dbReference type="Rhea" id="RHEA:77331"/>
        <dbReference type="ChEBI" id="CHEBI:36655"/>
        <dbReference type="ChEBI" id="CHEBI:46911"/>
        <dbReference type="ChEBI" id="CHEBI:57305"/>
        <dbReference type="ChEBI" id="CHEBI:58802"/>
    </reaction>
</comment>
<evidence type="ECO:0000256" key="24">
    <source>
        <dbReference type="ARBA" id="ARBA00043777"/>
    </source>
</evidence>
<evidence type="ECO:0000256" key="1">
    <source>
        <dbReference type="ARBA" id="ARBA00001933"/>
    </source>
</evidence>
<evidence type="ECO:0000256" key="16">
    <source>
        <dbReference type="ARBA" id="ARBA00042611"/>
    </source>
</evidence>
<evidence type="ECO:0000256" key="37">
    <source>
        <dbReference type="ARBA" id="ARBA00049480"/>
    </source>
</evidence>
<evidence type="ECO:0000256" key="4">
    <source>
        <dbReference type="ARBA" id="ARBA00011881"/>
    </source>
</evidence>
<comment type="catalytic activity">
    <reaction evidence="22">
        <text>2-oxobutanoate + L-alanine = (2S)-2-aminobutanoate + pyruvate</text>
        <dbReference type="Rhea" id="RHEA:77355"/>
        <dbReference type="ChEBI" id="CHEBI:15361"/>
        <dbReference type="ChEBI" id="CHEBI:16763"/>
        <dbReference type="ChEBI" id="CHEBI:57972"/>
        <dbReference type="ChEBI" id="CHEBI:74359"/>
        <dbReference type="EC" id="2.6.1.44"/>
    </reaction>
</comment>
<evidence type="ECO:0000256" key="21">
    <source>
        <dbReference type="ARBA" id="ARBA00043749"/>
    </source>
</evidence>
<evidence type="ECO:0000256" key="38">
    <source>
        <dbReference type="ARBA" id="ARBA00058068"/>
    </source>
</evidence>
<comment type="catalytic activity">
    <reaction evidence="26">
        <text>3-oxopropanoate + L-alanine = beta-alanine + pyruvate</text>
        <dbReference type="Rhea" id="RHEA:14077"/>
        <dbReference type="ChEBI" id="CHEBI:15361"/>
        <dbReference type="ChEBI" id="CHEBI:33190"/>
        <dbReference type="ChEBI" id="CHEBI:57966"/>
        <dbReference type="ChEBI" id="CHEBI:57972"/>
        <dbReference type="EC" id="2.6.1.18"/>
    </reaction>
    <physiologicalReaction direction="right-to-left" evidence="26">
        <dbReference type="Rhea" id="RHEA:14079"/>
    </physiologicalReaction>
</comment>
<dbReference type="GO" id="GO:0016223">
    <property type="term" value="F:beta-alanine:pyruvate transaminase activity"/>
    <property type="evidence" value="ECO:0007669"/>
    <property type="project" value="UniProtKB-EC"/>
</dbReference>
<dbReference type="Proteomes" id="UP000824219">
    <property type="component" value="Linkage Group LG18"/>
</dbReference>
<comment type="subunit">
    <text evidence="4">Homotetramer.</text>
</comment>
<dbReference type="InterPro" id="IPR015422">
    <property type="entry name" value="PyrdxlP-dep_Trfase_small"/>
</dbReference>
<comment type="catalytic activity">
    <reaction evidence="37">
        <text>N(omega),N('omega)-dimethyl-L-arginine + glyoxylate = 5-(3,3'-dimethylguanidino)-2-oxopentanoate + glycine</text>
        <dbReference type="Rhea" id="RHEA:77315"/>
        <dbReference type="ChEBI" id="CHEBI:36655"/>
        <dbReference type="ChEBI" id="CHEBI:57305"/>
        <dbReference type="ChEBI" id="CHEBI:197308"/>
        <dbReference type="ChEBI" id="CHEBI:197310"/>
    </reaction>
</comment>
<comment type="catalytic activity">
    <reaction evidence="31">
        <text>N(omega),N(omega)-dimethyl-L-arginine + glyoxylate = 5-(3,3-dimethylguanidino)-2-oxopentanoate + glycine</text>
        <dbReference type="Rhea" id="RHEA:77311"/>
        <dbReference type="ChEBI" id="CHEBI:36655"/>
        <dbReference type="ChEBI" id="CHEBI:57305"/>
        <dbReference type="ChEBI" id="CHEBI:58326"/>
        <dbReference type="ChEBI" id="CHEBI:197301"/>
    </reaction>
</comment>
<comment type="cofactor">
    <cofactor evidence="1">
        <name>pyridoxal 5'-phosphate</name>
        <dbReference type="ChEBI" id="CHEBI:597326"/>
    </cofactor>
</comment>
<dbReference type="FunFam" id="3.40.640.10:FF:000055">
    <property type="entry name" value="Alanine--glyoxylate aminotransferase 2, mitochondrial"/>
    <property type="match status" value="1"/>
</dbReference>
<evidence type="ECO:0000256" key="14">
    <source>
        <dbReference type="ARBA" id="ARBA00041662"/>
    </source>
</evidence>
<dbReference type="Gene3D" id="3.90.1150.10">
    <property type="entry name" value="Aspartate Aminotransferase, domain 1"/>
    <property type="match status" value="1"/>
</dbReference>
<evidence type="ECO:0000313" key="40">
    <source>
        <dbReference type="Proteomes" id="UP000824219"/>
    </source>
</evidence>
<dbReference type="GO" id="GO:0008453">
    <property type="term" value="F:alanine-glyoxylate transaminase activity"/>
    <property type="evidence" value="ECO:0007669"/>
    <property type="project" value="UniProtKB-EC"/>
</dbReference>
<proteinExistence type="inferred from homology"/>
<evidence type="ECO:0000256" key="25">
    <source>
        <dbReference type="ARBA" id="ARBA00043798"/>
    </source>
</evidence>
<comment type="catalytic activity">
    <reaction evidence="27">
        <text>2-oxopentanoate + N(omega),N(omega)-dimethyl-L-arginine = 5-(3,3-dimethylguanidino)-2-oxopentanoate + L-2-aminopentanoate</text>
        <dbReference type="Rhea" id="RHEA:77359"/>
        <dbReference type="ChEBI" id="CHEBI:28644"/>
        <dbReference type="ChEBI" id="CHEBI:58326"/>
        <dbReference type="ChEBI" id="CHEBI:58441"/>
        <dbReference type="ChEBI" id="CHEBI:197301"/>
    </reaction>
</comment>
<dbReference type="EMBL" id="JAHKSW010000018">
    <property type="protein sequence ID" value="KAG7320722.1"/>
    <property type="molecule type" value="Genomic_DNA"/>
</dbReference>
<gene>
    <name evidence="39" type="ORF">KOW79_015137</name>
</gene>
<evidence type="ECO:0000256" key="6">
    <source>
        <dbReference type="ARBA" id="ARBA00022576"/>
    </source>
</evidence>
<evidence type="ECO:0000256" key="32">
    <source>
        <dbReference type="ARBA" id="ARBA00048264"/>
    </source>
</evidence>
<dbReference type="GO" id="GO:0047305">
    <property type="term" value="F:(R)-3-amino-2-methylpropionate-pyruvate transaminase activity"/>
    <property type="evidence" value="ECO:0007669"/>
    <property type="project" value="UniProtKB-EC"/>
</dbReference>
<evidence type="ECO:0000256" key="13">
    <source>
        <dbReference type="ARBA" id="ARBA00039862"/>
    </source>
</evidence>
<dbReference type="GO" id="GO:0019481">
    <property type="term" value="P:L-alanine catabolic process, by transamination"/>
    <property type="evidence" value="ECO:0007669"/>
    <property type="project" value="TreeGrafter"/>
</dbReference>
<evidence type="ECO:0000256" key="33">
    <source>
        <dbReference type="ARBA" id="ARBA00048500"/>
    </source>
</evidence>
<evidence type="ECO:0000256" key="18">
    <source>
        <dbReference type="ARBA" id="ARBA00043669"/>
    </source>
</evidence>
<evidence type="ECO:0000256" key="26">
    <source>
        <dbReference type="ARBA" id="ARBA00043825"/>
    </source>
</evidence>
<evidence type="ECO:0000256" key="20">
    <source>
        <dbReference type="ARBA" id="ARBA00043726"/>
    </source>
</evidence>
<dbReference type="InterPro" id="IPR015424">
    <property type="entry name" value="PyrdxlP-dep_Trfase"/>
</dbReference>
<evidence type="ECO:0000256" key="30">
    <source>
        <dbReference type="ARBA" id="ARBA00044258"/>
    </source>
</evidence>
<evidence type="ECO:0000313" key="39">
    <source>
        <dbReference type="EMBL" id="KAG7320722.1"/>
    </source>
</evidence>
<keyword evidence="8" id="KW-0663">Pyridoxal phosphate</keyword>
<evidence type="ECO:0000256" key="9">
    <source>
        <dbReference type="ARBA" id="ARBA00022946"/>
    </source>
</evidence>
<comment type="function">
    <text evidence="38">Multifunctional aminotransferase with a broad substrate specificity. Catalyzes the conversion of glyoxylate to glycine using alanine as the amino donor. Catalyzes metabolism of not L- but the D-isomer of D-beta-aminoisobutyric acid to generate 2-methyl-3-oxopropanoate and alanine. Catalyzes the transfer of the amino group from beta-alanine to pyruvate to yield L-alanine and 3-oxopropanoate. Can metabolize NG-monomethyl-L-arginine (NMMA), asymmetric NG,NG-dimethyl-L-arginine (ADMA) and symmetric NG,N'G-dimethyl-L-arginine (SDMA). ADMA is a potent inhibitor of nitric-oxide (NO) synthase, and this activity provides mechanism through which the kidney regulates blood pressure.</text>
</comment>
<dbReference type="SUPFAM" id="SSF53383">
    <property type="entry name" value="PLP-dependent transferases"/>
    <property type="match status" value="1"/>
</dbReference>
<dbReference type="EC" id="2.6.1.44" evidence="5"/>
<keyword evidence="10" id="KW-0496">Mitochondrion</keyword>
<evidence type="ECO:0000256" key="22">
    <source>
        <dbReference type="ARBA" id="ARBA00043751"/>
    </source>
</evidence>
<evidence type="ECO:0000256" key="35">
    <source>
        <dbReference type="ARBA" id="ARBA00048760"/>
    </source>
</evidence>
<dbReference type="GO" id="GO:0005739">
    <property type="term" value="C:mitochondrion"/>
    <property type="evidence" value="ECO:0007669"/>
    <property type="project" value="UniProtKB-SubCell"/>
</dbReference>
<dbReference type="EC" id="2.6.1.18" evidence="28"/>
<dbReference type="InterPro" id="IPR005814">
    <property type="entry name" value="Aminotrans_3"/>
</dbReference>
<comment type="similarity">
    <text evidence="3">Belongs to the class-III pyridoxal-phosphate-dependent aminotransferase family.</text>
</comment>
<comment type="catalytic activity">
    <reaction evidence="33">
        <text>2-oxohexanoate + N(omega),N(omega)-dimethyl-L-arginine = L-2-aminohexanoate + 5-(3,3-dimethylguanidino)-2-oxopentanoate</text>
        <dbReference type="Rhea" id="RHEA:77363"/>
        <dbReference type="ChEBI" id="CHEBI:35177"/>
        <dbReference type="ChEBI" id="CHEBI:58326"/>
        <dbReference type="ChEBI" id="CHEBI:58455"/>
        <dbReference type="ChEBI" id="CHEBI:197301"/>
    </reaction>
</comment>
<dbReference type="GO" id="GO:0030170">
    <property type="term" value="F:pyridoxal phosphate binding"/>
    <property type="evidence" value="ECO:0007669"/>
    <property type="project" value="InterPro"/>
</dbReference>
<dbReference type="Pfam" id="PF00202">
    <property type="entry name" value="Aminotran_3"/>
    <property type="match status" value="1"/>
</dbReference>
<comment type="catalytic activity">
    <reaction evidence="34">
        <text>N(omega),N(omega)-dimethyl-L-arginine + 2-oxobutanoate = 5-(3,3-dimethylguanidino)-2-oxopentanoate + (2S)-2-aminobutanoate</text>
        <dbReference type="Rhea" id="RHEA:77351"/>
        <dbReference type="ChEBI" id="CHEBI:16763"/>
        <dbReference type="ChEBI" id="CHEBI:58326"/>
        <dbReference type="ChEBI" id="CHEBI:74359"/>
        <dbReference type="ChEBI" id="CHEBI:197301"/>
    </reaction>
</comment>
<evidence type="ECO:0000256" key="3">
    <source>
        <dbReference type="ARBA" id="ARBA00008954"/>
    </source>
</evidence>
<evidence type="ECO:0000256" key="36">
    <source>
        <dbReference type="ARBA" id="ARBA00048916"/>
    </source>
</evidence>
<sequence>MTVWSFRHKATNLQGHSWWQELQGLLPLCHPTLQQSFLKQLNITSGSGYSPQFVITGFLSTHSAYQKYILLTFTQSSESICESMHKTLARVKSPWWARRVGHVVGSVLQIHRASGALCQEAVMKNLRVQMPSCNFTPETFQGMSKERMLEIRKLNCNPMTMKVTYYKKPVFIHHGFMQWLWDVDGSRYLDMFAGVATVSVGHCHPKVTKTAQEQLQRLWHTTAIYVYPQIQEYAEKLISHLPEPLKVVYLTNSGSEANDLALLMARLHTGNFDAITLRGSYHGGSPLAMGLTSNTLYKYPVPSSMGCYNTMCPDVFRGLWGGSHCRDSPVQTIRECTCSADQCHAKECYIQQLEEVFSTTIPNRIAAFFTEPIQGLGGTVQYPKNFLKDAYKLVREKGGVCIADEVQTGFGRTGNHFWGFQTHDVVPDIVTMAKGIANGFPMGAVVTSEEIARSFAKGLHFNTFGGNPLACSIGSAVLDTIKEERIQENCAVVGTHLLKELAKLRDKYEIVGDVRGKGLHIGVEMVTDKASRDPLPPEAMAQIMEDTKDMGVLIGKGGLYGQTFRIQPPMCITKEDADFSVAVFDQALHNYTERR</sequence>
<comment type="catalytic activity">
    <reaction evidence="36">
        <text>oxaloacetate + L-alanine = L-aspartate + pyruvate</text>
        <dbReference type="Rhea" id="RHEA:77347"/>
        <dbReference type="ChEBI" id="CHEBI:15361"/>
        <dbReference type="ChEBI" id="CHEBI:16452"/>
        <dbReference type="ChEBI" id="CHEBI:29991"/>
        <dbReference type="ChEBI" id="CHEBI:57972"/>
    </reaction>
</comment>
<dbReference type="InterPro" id="IPR049704">
    <property type="entry name" value="Aminotrans_3_PPA_site"/>
</dbReference>
<evidence type="ECO:0000256" key="34">
    <source>
        <dbReference type="ARBA" id="ARBA00048560"/>
    </source>
</evidence>
<comment type="catalytic activity">
    <reaction evidence="20">
        <text>(R)-3-amino-2-methylpropanoate + pyruvate = 2-methyl-3-oxopropanoate + L-alanine</text>
        <dbReference type="Rhea" id="RHEA:18393"/>
        <dbReference type="ChEBI" id="CHEBI:15361"/>
        <dbReference type="ChEBI" id="CHEBI:57700"/>
        <dbReference type="ChEBI" id="CHEBI:57731"/>
        <dbReference type="ChEBI" id="CHEBI:57972"/>
        <dbReference type="EC" id="2.6.1.40"/>
    </reaction>
    <physiologicalReaction direction="left-to-right" evidence="20">
        <dbReference type="Rhea" id="RHEA:18394"/>
    </physiologicalReaction>
</comment>
<reference evidence="39 40" key="1">
    <citation type="submission" date="2021-06" db="EMBL/GenBank/DDBJ databases">
        <title>Chromosome-level genome assembly of the red-tail catfish (Hemibagrus wyckioides).</title>
        <authorList>
            <person name="Shao F."/>
        </authorList>
    </citation>
    <scope>NUCLEOTIDE SEQUENCE [LARGE SCALE GENOMIC DNA]</scope>
    <source>
        <strain evidence="39">EC202008001</strain>
        <tissue evidence="39">Blood</tissue>
    </source>
</reference>
<dbReference type="Gene3D" id="3.40.640.10">
    <property type="entry name" value="Type I PLP-dependent aspartate aminotransferase-like (Major domain)"/>
    <property type="match status" value="1"/>
</dbReference>
<comment type="caution">
    <text evidence="39">The sequence shown here is derived from an EMBL/GenBank/DDBJ whole genome shotgun (WGS) entry which is preliminary data.</text>
</comment>
<evidence type="ECO:0000256" key="11">
    <source>
        <dbReference type="ARBA" id="ARBA00033660"/>
    </source>
</evidence>
<evidence type="ECO:0000256" key="23">
    <source>
        <dbReference type="ARBA" id="ARBA00043758"/>
    </source>
</evidence>
<evidence type="ECO:0000256" key="2">
    <source>
        <dbReference type="ARBA" id="ARBA00004173"/>
    </source>
</evidence>
<dbReference type="EC" id="2.6.1.40" evidence="12"/>
<name>A0A9D3SE11_9TELE</name>